<sequence length="859" mass="99224">MDHHNVPPRIHPPLSPTPSSPTQTQPNTVRRSAAVLLSNLNNPHNSLQTPSQPQRKSGEVSNNFNFSAIAPPKPPPHPSTLQQTQQMILPLGMPGHQVSLTYQPSTKENHGAAYEWMVKNLHEAAQQILNLETEVRSRDLALNSLKGIEIYLRNELGSIQQNLTTQEQLNEKLRGEVQSLKNVIESHSQSVPKANYDEVLEQNKKIAENNAKLNSQNEELTKEVEQQKRRASDLGTQNGTLFGESLVLQQDIVNLKEQLKQQQQKENKQKNKENQQNEKIINLEANFVDEQGKVKSLQEKLSGAKNHHSTQVEQLEDKFSKANAQILVLNDKLKVSSENVDSFLLQNQNLLKKIESFEAERKLHASEKEQLNAKNSAEIQKLHENSRLLRTELQKKEECFNKLQIEFQELKSKSESECKRLQQQLDSESACVRQANIVANEQDEKIKSLTQQFEELKAKSRRKSEFIAALKNLVAKTESDLKKANIFANELKEEMDKLKIDKNYFSSQLNFRIAEIKKLQSESHPQPTVQAMENQLQNDIFYKKVMIVNQQLNQQLEESSILLNAREKELKQEKLATALQKDMISASDAKAKELEEEVKALENKVENLDEIINKQEKELQFLTRKLETQQFHLEVEQKQTQEFQHNSQFAQNEALSEKENEIRRLHETSTELKESLRKYKEESIENRKFIEKILAKKAQLKAEVRNLSLPRPFETIEITCLDNEGNVIRKMPENDIHLRKLLTINTKKINYIARFLRGKLTELQDTNEGVLSLRVEINTLKKHLEEHKKTINKWKRMLKENGMGHTDLCKELQRLRAEKGRLEEALNRQFTVEEEVICSSEDEESYESLAKKAKKSRIT</sequence>
<evidence type="ECO:0000256" key="1">
    <source>
        <dbReference type="SAM" id="Coils"/>
    </source>
</evidence>
<evidence type="ECO:0000313" key="4">
    <source>
        <dbReference type="Proteomes" id="UP001642540"/>
    </source>
</evidence>
<name>A0ABP1RI06_9HEXA</name>
<keyword evidence="1" id="KW-0175">Coiled coil</keyword>
<feature type="compositionally biased region" description="Basic and acidic residues" evidence="2">
    <location>
        <begin position="219"/>
        <end position="232"/>
    </location>
</feature>
<keyword evidence="4" id="KW-1185">Reference proteome</keyword>
<feature type="region of interest" description="Disordered" evidence="2">
    <location>
        <begin position="1"/>
        <end position="83"/>
    </location>
</feature>
<reference evidence="3 4" key="1">
    <citation type="submission" date="2024-08" db="EMBL/GenBank/DDBJ databases">
        <authorList>
            <person name="Cucini C."/>
            <person name="Frati F."/>
        </authorList>
    </citation>
    <scope>NUCLEOTIDE SEQUENCE [LARGE SCALE GENOMIC DNA]</scope>
</reference>
<organism evidence="3 4">
    <name type="scientific">Orchesella dallaii</name>
    <dbReference type="NCBI Taxonomy" id="48710"/>
    <lineage>
        <taxon>Eukaryota</taxon>
        <taxon>Metazoa</taxon>
        <taxon>Ecdysozoa</taxon>
        <taxon>Arthropoda</taxon>
        <taxon>Hexapoda</taxon>
        <taxon>Collembola</taxon>
        <taxon>Entomobryomorpha</taxon>
        <taxon>Entomobryoidea</taxon>
        <taxon>Orchesellidae</taxon>
        <taxon>Orchesellinae</taxon>
        <taxon>Orchesella</taxon>
    </lineage>
</organism>
<feature type="coiled-coil region" evidence="1">
    <location>
        <begin position="770"/>
        <end position="825"/>
    </location>
</feature>
<dbReference type="Proteomes" id="UP001642540">
    <property type="component" value="Unassembled WGS sequence"/>
</dbReference>
<feature type="coiled-coil region" evidence="1">
    <location>
        <begin position="549"/>
        <end position="682"/>
    </location>
</feature>
<feature type="compositionally biased region" description="Polar residues" evidence="2">
    <location>
        <begin position="48"/>
        <end position="66"/>
    </location>
</feature>
<feature type="compositionally biased region" description="Low complexity" evidence="2">
    <location>
        <begin position="36"/>
        <end position="47"/>
    </location>
</feature>
<evidence type="ECO:0000313" key="3">
    <source>
        <dbReference type="EMBL" id="CAL8128663.1"/>
    </source>
</evidence>
<gene>
    <name evidence="3" type="ORF">ODALV1_LOCUS22435</name>
</gene>
<dbReference type="EMBL" id="CAXLJM020000075">
    <property type="protein sequence ID" value="CAL8128663.1"/>
    <property type="molecule type" value="Genomic_DNA"/>
</dbReference>
<comment type="caution">
    <text evidence="3">The sequence shown here is derived from an EMBL/GenBank/DDBJ whole genome shotgun (WGS) entry which is preliminary data.</text>
</comment>
<evidence type="ECO:0000256" key="2">
    <source>
        <dbReference type="SAM" id="MobiDB-lite"/>
    </source>
</evidence>
<protein>
    <submittedName>
        <fullName evidence="3">Uncharacterized protein</fullName>
    </submittedName>
</protein>
<proteinExistence type="predicted"/>
<feature type="region of interest" description="Disordered" evidence="2">
    <location>
        <begin position="208"/>
        <end position="236"/>
    </location>
</feature>
<feature type="compositionally biased region" description="Pro residues" evidence="2">
    <location>
        <begin position="9"/>
        <end position="19"/>
    </location>
</feature>
<accession>A0ABP1RI06</accession>